<dbReference type="CDD" id="cd01650">
    <property type="entry name" value="RT_nLTR_like"/>
    <property type="match status" value="1"/>
</dbReference>
<dbReference type="EMBL" id="BMAU01021282">
    <property type="protein sequence ID" value="GFY08635.1"/>
    <property type="molecule type" value="Genomic_DNA"/>
</dbReference>
<proteinExistence type="predicted"/>
<dbReference type="InterPro" id="IPR043502">
    <property type="entry name" value="DNA/RNA_pol_sf"/>
</dbReference>
<name>A0A8X6SC42_TRICX</name>
<dbReference type="PROSITE" id="PS50878">
    <property type="entry name" value="RT_POL"/>
    <property type="match status" value="1"/>
</dbReference>
<keyword evidence="4" id="KW-1185">Reference proteome</keyword>
<dbReference type="InterPro" id="IPR036691">
    <property type="entry name" value="Endo/exonu/phosph_ase_sf"/>
</dbReference>
<dbReference type="SUPFAM" id="SSF56219">
    <property type="entry name" value="DNase I-like"/>
    <property type="match status" value="1"/>
</dbReference>
<dbReference type="Pfam" id="PF00078">
    <property type="entry name" value="RVT_1"/>
    <property type="match status" value="1"/>
</dbReference>
<evidence type="ECO:0000256" key="1">
    <source>
        <dbReference type="SAM" id="MobiDB-lite"/>
    </source>
</evidence>
<dbReference type="PANTHER" id="PTHR36688">
    <property type="entry name" value="ENDO/EXONUCLEASE/PHOSPHATASE DOMAIN-CONTAINING PROTEIN"/>
    <property type="match status" value="1"/>
</dbReference>
<sequence length="1092" mass="124306">MATGSFVTQNYSRSQTNGHGLYTPITALYCLIRYCSHPLRGAHRDEKLHKEICNEKDKTVLLLRSDHGHDESDALYQLAWNEFQDVQGTLQQAVSDFDSLPQCTNPGCSHLLSPRNNPNSTPPPSPTRRNCQLKRKDEEDFEFPPLRKTARKTTLEDSDDIILDNQFSLLPNVIIKQQATGQVAPSTVNLKKPTVNANDKQKQGANALLPPVMMKITTTYREQVDTIKKCLKCGEEHLTKDCPIKQRLETKFCINCQVYGHMANWHGCPCFPKPPKGAAKTNKNTYTNLYNSFLRPNLSYAQVTNNSPRNNSQNKQQMAPRRAETSRQTEAVNIVPTIQIQKVTAPPIINSNPIPTANPNLLNSSNNNDIKALLSTTVQCLIQLLNAMNSTPNLASNFNTVNSAQADANQIGVRLLDFTNLANLYIAYPDTPTRFGLNSANTLDIAIIRNFYYPYTINSLHELSSDHNPVMLNFTLKLNKDITNPRAVHTNWPLFSKYLNTNLSLLNYHPNSYNSTSDIDLKISEFTDTVRAAHIHASRPIETLRKSFTPHHIHKLIKQKNQFRNLYHRTLDPHYKTLYNRAQKNVKKELKNYTNENWTARLQALSTQDNSLWAVQKFFKKKRSDIPSLHCTTGTAITDKQKADILAESILTNFTENERQNNDFDDDDEIVNNTVNAFLSPPPPPTAETAYPSEIISYIKSSKPKKAPGKDGISNRMTKNFTLKAILILTILINKILKHNYFPKIWKEAIIFPILKPGKSKNNPASYRPISLLSTLSKITESIILTRLKNIININKTINPNQYGFTNKLSTLHPLLNLTEAISEGFQRKKSTGAVFLDIQKAFDRVWLTGLTFKLITYNIPHPFCLLHSYNSDRSYQVRVKDTLSNTKNIRCGVAQGSLLGPLLFNLYINDIPDYTLTKLNMFADDTAVHTTYRRISSVTYALNKHLKLLEKYYDQWKISINVEKSAAVIFTKRRKLPPPPTMYNTTIPWSQSTKYLGIIFDKNLTWRTHIQHTRNKFRKIMFKLYPLIGRNSELSRDNKVLLFTAVMRPILAYGCPVWGYAAKTNINMACSQKQGSLRAQAQLKHELKLLN</sequence>
<dbReference type="Gene3D" id="4.10.60.10">
    <property type="entry name" value="Zinc finger, CCHC-type"/>
    <property type="match status" value="1"/>
</dbReference>
<evidence type="ECO:0000313" key="4">
    <source>
        <dbReference type="Proteomes" id="UP000887159"/>
    </source>
</evidence>
<evidence type="ECO:0000313" key="3">
    <source>
        <dbReference type="EMBL" id="GFY08635.1"/>
    </source>
</evidence>
<gene>
    <name evidence="3" type="primary">X-element ORF2</name>
    <name evidence="3" type="ORF">TNCV_810681</name>
</gene>
<accession>A0A8X6SC42</accession>
<feature type="region of interest" description="Disordered" evidence="1">
    <location>
        <begin position="107"/>
        <end position="131"/>
    </location>
</feature>
<evidence type="ECO:0000259" key="2">
    <source>
        <dbReference type="PROSITE" id="PS50878"/>
    </source>
</evidence>
<organism evidence="3 4">
    <name type="scientific">Trichonephila clavipes</name>
    <name type="common">Golden silk orbweaver</name>
    <name type="synonym">Nephila clavipes</name>
    <dbReference type="NCBI Taxonomy" id="2585209"/>
    <lineage>
        <taxon>Eukaryota</taxon>
        <taxon>Metazoa</taxon>
        <taxon>Ecdysozoa</taxon>
        <taxon>Arthropoda</taxon>
        <taxon>Chelicerata</taxon>
        <taxon>Arachnida</taxon>
        <taxon>Araneae</taxon>
        <taxon>Araneomorphae</taxon>
        <taxon>Entelegynae</taxon>
        <taxon>Araneoidea</taxon>
        <taxon>Nephilidae</taxon>
        <taxon>Trichonephila</taxon>
    </lineage>
</organism>
<feature type="domain" description="Reverse transcriptase" evidence="2">
    <location>
        <begin position="735"/>
        <end position="1001"/>
    </location>
</feature>
<dbReference type="GO" id="GO:0003964">
    <property type="term" value="F:RNA-directed DNA polymerase activity"/>
    <property type="evidence" value="ECO:0007669"/>
    <property type="project" value="UniProtKB-KW"/>
</dbReference>
<dbReference type="AlphaFoldDB" id="A0A8X6SC42"/>
<dbReference type="InterPro" id="IPR052560">
    <property type="entry name" value="RdDP_mobile_element"/>
</dbReference>
<protein>
    <submittedName>
        <fullName evidence="3">Probable RNA-directed DNA polymerase from transposon X-element</fullName>
    </submittedName>
</protein>
<dbReference type="PANTHER" id="PTHR36688:SF2">
    <property type="entry name" value="ENDONUCLEASE_EXONUCLEASE_PHOSPHATASE DOMAIN-CONTAINING PROTEIN"/>
    <property type="match status" value="1"/>
</dbReference>
<keyword evidence="3" id="KW-0548">Nucleotidyltransferase</keyword>
<comment type="caution">
    <text evidence="3">The sequence shown here is derived from an EMBL/GenBank/DDBJ whole genome shotgun (WGS) entry which is preliminary data.</text>
</comment>
<keyword evidence="3" id="KW-0808">Transferase</keyword>
<feature type="compositionally biased region" description="Polar residues" evidence="1">
    <location>
        <begin position="302"/>
        <end position="317"/>
    </location>
</feature>
<feature type="region of interest" description="Disordered" evidence="1">
    <location>
        <begin position="302"/>
        <end position="329"/>
    </location>
</feature>
<dbReference type="Proteomes" id="UP000887159">
    <property type="component" value="Unassembled WGS sequence"/>
</dbReference>
<dbReference type="SUPFAM" id="SSF56672">
    <property type="entry name" value="DNA/RNA polymerases"/>
    <property type="match status" value="1"/>
</dbReference>
<reference evidence="3" key="1">
    <citation type="submission" date="2020-08" db="EMBL/GenBank/DDBJ databases">
        <title>Multicomponent nature underlies the extraordinary mechanical properties of spider dragline silk.</title>
        <authorList>
            <person name="Kono N."/>
            <person name="Nakamura H."/>
            <person name="Mori M."/>
            <person name="Yoshida Y."/>
            <person name="Ohtoshi R."/>
            <person name="Malay A.D."/>
            <person name="Moran D.A.P."/>
            <person name="Tomita M."/>
            <person name="Numata K."/>
            <person name="Arakawa K."/>
        </authorList>
    </citation>
    <scope>NUCLEOTIDE SEQUENCE</scope>
</reference>
<keyword evidence="3" id="KW-0695">RNA-directed DNA polymerase</keyword>
<dbReference type="InterPro" id="IPR000477">
    <property type="entry name" value="RT_dom"/>
</dbReference>